<proteinExistence type="predicted"/>
<dbReference type="EMBL" id="JACXJA010000037">
    <property type="protein sequence ID" value="MBD2865059.1"/>
    <property type="molecule type" value="Genomic_DNA"/>
</dbReference>
<dbReference type="AlphaFoldDB" id="A0A927CCQ7"/>
<gene>
    <name evidence="1" type="ORF">IDH45_24060</name>
</gene>
<evidence type="ECO:0000313" key="1">
    <source>
        <dbReference type="EMBL" id="MBD2865059.1"/>
    </source>
</evidence>
<name>A0A927CCQ7_9BACL</name>
<dbReference type="Proteomes" id="UP000639396">
    <property type="component" value="Unassembled WGS sequence"/>
</dbReference>
<sequence length="96" mass="10593">MTVERGLVSRRKLHAPSLAAALPYADRRRPVIGSLAVLSLPPYTKETVGESGSTFRLPSGAFLRALPYRSDTYWVIQNASQTGFAMQGKNDQRLTK</sequence>
<reference evidence="1" key="1">
    <citation type="submission" date="2020-09" db="EMBL/GenBank/DDBJ databases">
        <title>A novel bacterium of genus Paenibacillus, isolated from South China Sea.</title>
        <authorList>
            <person name="Huang H."/>
            <person name="Mo K."/>
            <person name="Hu Y."/>
        </authorList>
    </citation>
    <scope>NUCLEOTIDE SEQUENCE</scope>
    <source>
        <strain evidence="1">IB182363</strain>
    </source>
</reference>
<organism evidence="1 2">
    <name type="scientific">Paenibacillus oceani</name>
    <dbReference type="NCBI Taxonomy" id="2772510"/>
    <lineage>
        <taxon>Bacteria</taxon>
        <taxon>Bacillati</taxon>
        <taxon>Bacillota</taxon>
        <taxon>Bacilli</taxon>
        <taxon>Bacillales</taxon>
        <taxon>Paenibacillaceae</taxon>
        <taxon>Paenibacillus</taxon>
    </lineage>
</organism>
<accession>A0A927CCQ7</accession>
<evidence type="ECO:0000313" key="2">
    <source>
        <dbReference type="Proteomes" id="UP000639396"/>
    </source>
</evidence>
<protein>
    <submittedName>
        <fullName evidence="1">Uncharacterized protein</fullName>
    </submittedName>
</protein>
<comment type="caution">
    <text evidence="1">The sequence shown here is derived from an EMBL/GenBank/DDBJ whole genome shotgun (WGS) entry which is preliminary data.</text>
</comment>
<dbReference type="RefSeq" id="WP_190930682.1">
    <property type="nucleotide sequence ID" value="NZ_JACXJA010000037.1"/>
</dbReference>
<keyword evidence="2" id="KW-1185">Reference proteome</keyword>